<dbReference type="Pfam" id="PF15966">
    <property type="entry name" value="F-box_4"/>
    <property type="match status" value="1"/>
</dbReference>
<keyword evidence="3" id="KW-0833">Ubl conjugation pathway</keyword>
<dbReference type="Proteomes" id="UP000887566">
    <property type="component" value="Unplaced"/>
</dbReference>
<dbReference type="Gene3D" id="3.30.40.150">
    <property type="entry name" value="TRAF-like zinc-finger, N-terminal subdomain"/>
    <property type="match status" value="1"/>
</dbReference>
<reference evidence="8" key="1">
    <citation type="submission" date="2022-11" db="UniProtKB">
        <authorList>
            <consortium name="WormBaseParasite"/>
        </authorList>
    </citation>
    <scope>IDENTIFICATION</scope>
</reference>
<dbReference type="InterPro" id="IPR013083">
    <property type="entry name" value="Znf_RING/FYVE/PHD"/>
</dbReference>
<evidence type="ECO:0000313" key="8">
    <source>
        <dbReference type="WBParaSite" id="PSAMB.scaffold2661size21957.g18653.t1"/>
    </source>
</evidence>
<evidence type="ECO:0000256" key="2">
    <source>
        <dbReference type="ARBA" id="ARBA00022771"/>
    </source>
</evidence>
<keyword evidence="4" id="KW-0862">Zinc</keyword>
<keyword evidence="7" id="KW-1185">Reference proteome</keyword>
<dbReference type="CDD" id="cd09917">
    <property type="entry name" value="F-box_SF"/>
    <property type="match status" value="1"/>
</dbReference>
<feature type="domain" description="F-box" evidence="6">
    <location>
        <begin position="368"/>
        <end position="478"/>
    </location>
</feature>
<dbReference type="InterPro" id="IPR001293">
    <property type="entry name" value="Znf_TRAF"/>
</dbReference>
<dbReference type="WBParaSite" id="PSAMB.scaffold2661size21957.g18653.t1">
    <property type="protein sequence ID" value="PSAMB.scaffold2661size21957.g18653.t1"/>
    <property type="gene ID" value="PSAMB.scaffold2661size21957.g18653"/>
</dbReference>
<dbReference type="SUPFAM" id="SSF49599">
    <property type="entry name" value="TRAF domain-like"/>
    <property type="match status" value="1"/>
</dbReference>
<dbReference type="Pfam" id="PF15965">
    <property type="entry name" value="zf-TRAF_2"/>
    <property type="match status" value="1"/>
</dbReference>
<keyword evidence="1" id="KW-0479">Metal-binding</keyword>
<dbReference type="SUPFAM" id="SSF81383">
    <property type="entry name" value="F-box domain"/>
    <property type="match status" value="1"/>
</dbReference>
<accession>A0A914VX74</accession>
<dbReference type="InterPro" id="IPR043013">
    <property type="entry name" value="Znf_TRAF_N"/>
</dbReference>
<protein>
    <submittedName>
        <fullName evidence="8">F-box domain-containing protein</fullName>
    </submittedName>
</protein>
<evidence type="ECO:0000256" key="1">
    <source>
        <dbReference type="ARBA" id="ARBA00022723"/>
    </source>
</evidence>
<organism evidence="7 8">
    <name type="scientific">Plectus sambesii</name>
    <dbReference type="NCBI Taxonomy" id="2011161"/>
    <lineage>
        <taxon>Eukaryota</taxon>
        <taxon>Metazoa</taxon>
        <taxon>Ecdysozoa</taxon>
        <taxon>Nematoda</taxon>
        <taxon>Chromadorea</taxon>
        <taxon>Plectida</taxon>
        <taxon>Plectina</taxon>
        <taxon>Plectoidea</taxon>
        <taxon>Plectidae</taxon>
        <taxon>Plectus</taxon>
    </lineage>
</organism>
<dbReference type="InterPro" id="IPR031890">
    <property type="entry name" value="Fbxo30/Fbxo40"/>
</dbReference>
<dbReference type="InterPro" id="IPR001810">
    <property type="entry name" value="F-box_dom"/>
</dbReference>
<proteinExistence type="predicted"/>
<dbReference type="PANTHER" id="PTHR15933">
    <property type="entry name" value="PROTEIN CBG16327"/>
    <property type="match status" value="1"/>
</dbReference>
<evidence type="ECO:0000256" key="4">
    <source>
        <dbReference type="ARBA" id="ARBA00022833"/>
    </source>
</evidence>
<sequence length="508" mass="59152">MESPSTNVDDHLHCEQCYRDGYCSYELCPLVECQEHCGASLHACKVDDHFVICQEVRVPCLNQAYGCPTWTKRGMQRKHLLTCPANVVVCAVDWNRRVINPSAKKTIKRIAKGFDSCALRPTDEDDLDVCLTLLDQREVIDSYTLPRALRKKLTDFFNPGHPVLPVERAKVAESKKSAVMAEEFVDSSDEENREKERLLKKKKSHFAYCYQCRIDPSSQHLHTLGNMNFQEQDENHNAKKFASSVLPEFYRKRQLYLNITSEFMSANMQKVDQQLSLRTDQAIYTFKCCLPMRREEFSRHYSEYHNDIIQSLDRHSTIRCPLFEFGCEFKYDRLKPKDGRVRFNPFLDSCTYLPQYSKAHNEFEEGRCHILDLPPIMLLDILMRLDGASLSCFSATCKYLRTFTQQELRQHGIVQIKWLKTYNERQEPKWIEAGLEWSFSKCHARIGPWTVTSSGPLSNHLQKCEFYDKVIYGDKVAMFGPETDRALSERPVAQYTDIKRAYNGMKLL</sequence>
<dbReference type="InterPro" id="IPR036047">
    <property type="entry name" value="F-box-like_dom_sf"/>
</dbReference>
<dbReference type="Gene3D" id="3.30.40.10">
    <property type="entry name" value="Zinc/RING finger domain, C3HC4 (zinc finger)"/>
    <property type="match status" value="1"/>
</dbReference>
<evidence type="ECO:0000313" key="7">
    <source>
        <dbReference type="Proteomes" id="UP000887566"/>
    </source>
</evidence>
<feature type="domain" description="TRAF-type" evidence="5">
    <location>
        <begin position="11"/>
        <end position="98"/>
    </location>
</feature>
<dbReference type="GO" id="GO:0008270">
    <property type="term" value="F:zinc ion binding"/>
    <property type="evidence" value="ECO:0007669"/>
    <property type="project" value="UniProtKB-KW"/>
</dbReference>
<dbReference type="GO" id="GO:0061630">
    <property type="term" value="F:ubiquitin protein ligase activity"/>
    <property type="evidence" value="ECO:0007669"/>
    <property type="project" value="InterPro"/>
</dbReference>
<dbReference type="AlphaFoldDB" id="A0A914VX74"/>
<evidence type="ECO:0000256" key="3">
    <source>
        <dbReference type="ARBA" id="ARBA00022786"/>
    </source>
</evidence>
<keyword evidence="2" id="KW-0863">Zinc-finger</keyword>
<name>A0A914VX74_9BILA</name>
<evidence type="ECO:0000259" key="5">
    <source>
        <dbReference type="Pfam" id="PF15965"/>
    </source>
</evidence>
<dbReference type="PANTHER" id="PTHR15933:SF20">
    <property type="entry name" value="F-BOX DOMAIN-CONTAINING PROTEIN"/>
    <property type="match status" value="1"/>
</dbReference>
<evidence type="ECO:0000259" key="6">
    <source>
        <dbReference type="Pfam" id="PF15966"/>
    </source>
</evidence>